<keyword evidence="1" id="KW-0812">Transmembrane</keyword>
<feature type="non-terminal residue" evidence="3">
    <location>
        <position position="1"/>
    </location>
</feature>
<dbReference type="AlphaFoldDB" id="A0ABD0KAX9"/>
<dbReference type="SMART" id="SM00409">
    <property type="entry name" value="IG"/>
    <property type="match status" value="1"/>
</dbReference>
<reference evidence="3 4" key="1">
    <citation type="journal article" date="2023" name="Sci. Data">
        <title>Genome assembly of the Korean intertidal mud-creeper Batillaria attramentaria.</title>
        <authorList>
            <person name="Patra A.K."/>
            <person name="Ho P.T."/>
            <person name="Jun S."/>
            <person name="Lee S.J."/>
            <person name="Kim Y."/>
            <person name="Won Y.J."/>
        </authorList>
    </citation>
    <scope>NUCLEOTIDE SEQUENCE [LARGE SCALE GENOMIC DNA]</scope>
    <source>
        <strain evidence="3">Wonlab-2016</strain>
    </source>
</reference>
<feature type="non-terminal residue" evidence="3">
    <location>
        <position position="241"/>
    </location>
</feature>
<dbReference type="PROSITE" id="PS50835">
    <property type="entry name" value="IG_LIKE"/>
    <property type="match status" value="1"/>
</dbReference>
<dbReference type="InterPro" id="IPR003599">
    <property type="entry name" value="Ig_sub"/>
</dbReference>
<dbReference type="InterPro" id="IPR013783">
    <property type="entry name" value="Ig-like_fold"/>
</dbReference>
<dbReference type="Proteomes" id="UP001519460">
    <property type="component" value="Unassembled WGS sequence"/>
</dbReference>
<dbReference type="EMBL" id="JACVVK020000214">
    <property type="protein sequence ID" value="KAK7484187.1"/>
    <property type="molecule type" value="Genomic_DNA"/>
</dbReference>
<sequence>DTFRSDVTRSVFSGPNVVSVIGRCVTELVSGRGYSPPTTQAGGVFAGQIEILLLLLGALSCVSVDSPVTNAQDVRSSCQAHSVATGADTSITCKFSQNINETKRLFNIQKRELHSSGTDSETVLHCLWPVQNPNVTKCFIKEGYTYNGLVSDTLQLEIPDATKEHEGLYKCQATPFKPADVQSCELTLKELTTEGSSTEKPQSTTVHTTEISSSETAGIVVGVLLTIAVIGIGLKVFVRNP</sequence>
<dbReference type="SUPFAM" id="SSF48726">
    <property type="entry name" value="Immunoglobulin"/>
    <property type="match status" value="1"/>
</dbReference>
<organism evidence="3 4">
    <name type="scientific">Batillaria attramentaria</name>
    <dbReference type="NCBI Taxonomy" id="370345"/>
    <lineage>
        <taxon>Eukaryota</taxon>
        <taxon>Metazoa</taxon>
        <taxon>Spiralia</taxon>
        <taxon>Lophotrochozoa</taxon>
        <taxon>Mollusca</taxon>
        <taxon>Gastropoda</taxon>
        <taxon>Caenogastropoda</taxon>
        <taxon>Sorbeoconcha</taxon>
        <taxon>Cerithioidea</taxon>
        <taxon>Batillariidae</taxon>
        <taxon>Batillaria</taxon>
    </lineage>
</organism>
<evidence type="ECO:0000256" key="1">
    <source>
        <dbReference type="SAM" id="Phobius"/>
    </source>
</evidence>
<dbReference type="Gene3D" id="2.60.40.10">
    <property type="entry name" value="Immunoglobulins"/>
    <property type="match status" value="1"/>
</dbReference>
<proteinExistence type="predicted"/>
<protein>
    <recommendedName>
        <fullName evidence="2">Ig-like domain-containing protein</fullName>
    </recommendedName>
</protein>
<comment type="caution">
    <text evidence="3">The sequence shown here is derived from an EMBL/GenBank/DDBJ whole genome shotgun (WGS) entry which is preliminary data.</text>
</comment>
<dbReference type="InterPro" id="IPR007110">
    <property type="entry name" value="Ig-like_dom"/>
</dbReference>
<gene>
    <name evidence="3" type="ORF">BaRGS_00024557</name>
</gene>
<dbReference type="InterPro" id="IPR036179">
    <property type="entry name" value="Ig-like_dom_sf"/>
</dbReference>
<accession>A0ABD0KAX9</accession>
<keyword evidence="1" id="KW-1133">Transmembrane helix</keyword>
<keyword evidence="1" id="KW-0472">Membrane</keyword>
<evidence type="ECO:0000313" key="3">
    <source>
        <dbReference type="EMBL" id="KAK7484187.1"/>
    </source>
</evidence>
<feature type="domain" description="Ig-like" evidence="2">
    <location>
        <begin position="67"/>
        <end position="187"/>
    </location>
</feature>
<evidence type="ECO:0000259" key="2">
    <source>
        <dbReference type="PROSITE" id="PS50835"/>
    </source>
</evidence>
<keyword evidence="4" id="KW-1185">Reference proteome</keyword>
<evidence type="ECO:0000313" key="4">
    <source>
        <dbReference type="Proteomes" id="UP001519460"/>
    </source>
</evidence>
<name>A0ABD0KAX9_9CAEN</name>
<feature type="transmembrane region" description="Helical" evidence="1">
    <location>
        <begin position="217"/>
        <end position="238"/>
    </location>
</feature>